<feature type="chain" id="PRO_5006156366" description="Fibronectin type-III domain-containing protein" evidence="1">
    <location>
        <begin position="23"/>
        <end position="252"/>
    </location>
</feature>
<evidence type="ECO:0000259" key="2">
    <source>
        <dbReference type="PROSITE" id="PS50853"/>
    </source>
</evidence>
<dbReference type="EMBL" id="LJCR01000502">
    <property type="protein sequence ID" value="KPV52564.1"/>
    <property type="molecule type" value="Genomic_DNA"/>
</dbReference>
<feature type="domain" description="Fibronectin type-III" evidence="2">
    <location>
        <begin position="164"/>
        <end position="252"/>
    </location>
</feature>
<evidence type="ECO:0000313" key="3">
    <source>
        <dbReference type="EMBL" id="KPV52564.1"/>
    </source>
</evidence>
<feature type="signal peptide" evidence="1">
    <location>
        <begin position="1"/>
        <end position="22"/>
    </location>
</feature>
<dbReference type="InterPro" id="IPR036116">
    <property type="entry name" value="FN3_sf"/>
</dbReference>
<keyword evidence="1" id="KW-0732">Signal</keyword>
<gene>
    <name evidence="3" type="ORF">SE17_14730</name>
</gene>
<reference evidence="3 4" key="1">
    <citation type="submission" date="2015-09" db="EMBL/GenBank/DDBJ databases">
        <title>Draft genome sequence of Kouleothrix aurantiaca JCM 19913.</title>
        <authorList>
            <person name="Hemp J."/>
        </authorList>
    </citation>
    <scope>NUCLEOTIDE SEQUENCE [LARGE SCALE GENOMIC DNA]</scope>
    <source>
        <strain evidence="3 4">COM-B</strain>
    </source>
</reference>
<dbReference type="Gene3D" id="2.60.40.10">
    <property type="entry name" value="Immunoglobulins"/>
    <property type="match status" value="2"/>
</dbReference>
<name>A0A0P9DQT0_9CHLR</name>
<dbReference type="InterPro" id="IPR003961">
    <property type="entry name" value="FN3_dom"/>
</dbReference>
<keyword evidence="4" id="KW-1185">Reference proteome</keyword>
<dbReference type="AlphaFoldDB" id="A0A0P9DQT0"/>
<dbReference type="PROSITE" id="PS50853">
    <property type="entry name" value="FN3"/>
    <property type="match status" value="1"/>
</dbReference>
<proteinExistence type="predicted"/>
<organism evidence="3 4">
    <name type="scientific">Kouleothrix aurantiaca</name>
    <dbReference type="NCBI Taxonomy" id="186479"/>
    <lineage>
        <taxon>Bacteria</taxon>
        <taxon>Bacillati</taxon>
        <taxon>Chloroflexota</taxon>
        <taxon>Chloroflexia</taxon>
        <taxon>Chloroflexales</taxon>
        <taxon>Roseiflexineae</taxon>
        <taxon>Roseiflexaceae</taxon>
        <taxon>Kouleothrix</taxon>
    </lineage>
</organism>
<protein>
    <recommendedName>
        <fullName evidence="2">Fibronectin type-III domain-containing protein</fullName>
    </recommendedName>
</protein>
<accession>A0A0P9DQT0</accession>
<evidence type="ECO:0000313" key="4">
    <source>
        <dbReference type="Proteomes" id="UP000050509"/>
    </source>
</evidence>
<dbReference type="Proteomes" id="UP000050509">
    <property type="component" value="Unassembled WGS sequence"/>
</dbReference>
<sequence length="252" mass="27902">MRIIQLCCIALFCMLSLGVMSAAPRQTATTQETCPEEGCHTYLPIAKYDVLARLLYPASSESITTLAPILLWSPIMLGEHRVQVSTDSTFSTEALMIVDTEHNVSKISATPAFTRISSNLQPGTAYFWRVGSFTARGWVYGEPQTFFTPAADAGTLPPAVTVLSPRTNSVLKRNSRSVVIKWQPVSGALLYRIRMEDNTGKSFKNGTAYINGTDTSFTVDGLQAKNQYTWKIRAYNSFGWGPYTEELVFITK</sequence>
<dbReference type="SUPFAM" id="SSF49265">
    <property type="entry name" value="Fibronectin type III"/>
    <property type="match status" value="1"/>
</dbReference>
<dbReference type="Pfam" id="PF00041">
    <property type="entry name" value="fn3"/>
    <property type="match status" value="1"/>
</dbReference>
<comment type="caution">
    <text evidence="3">The sequence shown here is derived from an EMBL/GenBank/DDBJ whole genome shotgun (WGS) entry which is preliminary data.</text>
</comment>
<dbReference type="InterPro" id="IPR013783">
    <property type="entry name" value="Ig-like_fold"/>
</dbReference>
<dbReference type="CDD" id="cd00063">
    <property type="entry name" value="FN3"/>
    <property type="match status" value="1"/>
</dbReference>
<dbReference type="SMART" id="SM00060">
    <property type="entry name" value="FN3"/>
    <property type="match status" value="1"/>
</dbReference>
<evidence type="ECO:0000256" key="1">
    <source>
        <dbReference type="SAM" id="SignalP"/>
    </source>
</evidence>